<dbReference type="SUPFAM" id="SSF50156">
    <property type="entry name" value="PDZ domain-like"/>
    <property type="match status" value="1"/>
</dbReference>
<keyword evidence="4" id="KW-0720">Serine protease</keyword>
<dbReference type="AlphaFoldDB" id="A0A2K3N6Q5"/>
<evidence type="ECO:0000259" key="5">
    <source>
        <dbReference type="Pfam" id="PF13180"/>
    </source>
</evidence>
<dbReference type="Gene3D" id="2.40.10.120">
    <property type="match status" value="1"/>
</dbReference>
<dbReference type="InterPro" id="IPR046449">
    <property type="entry name" value="DEGP_PDZ_sf"/>
</dbReference>
<evidence type="ECO:0000256" key="2">
    <source>
        <dbReference type="ARBA" id="ARBA00022670"/>
    </source>
</evidence>
<keyword evidence="2 7" id="KW-0645">Protease</keyword>
<dbReference type="Gene3D" id="3.20.190.20">
    <property type="match status" value="1"/>
</dbReference>
<reference evidence="7 8" key="2">
    <citation type="journal article" date="2017" name="Front. Plant Sci.">
        <title>Gene Classification and Mining of Molecular Markers Useful in Red Clover (Trifolium pratense) Breeding.</title>
        <authorList>
            <person name="Istvanek J."/>
            <person name="Dluhosova J."/>
            <person name="Dluhos P."/>
            <person name="Patkova L."/>
            <person name="Nedelnik J."/>
            <person name="Repkova J."/>
        </authorList>
    </citation>
    <scope>NUCLEOTIDE SEQUENCE [LARGE SCALE GENOMIC DNA]</scope>
    <source>
        <strain evidence="8">cv. Tatra</strain>
        <tissue evidence="7">Young leaves</tissue>
    </source>
</reference>
<evidence type="ECO:0000256" key="1">
    <source>
        <dbReference type="ARBA" id="ARBA00010541"/>
    </source>
</evidence>
<dbReference type="InterPro" id="IPR041517">
    <property type="entry name" value="DEGP_PDZ"/>
</dbReference>
<accession>A0A2K3N6Q5</accession>
<dbReference type="InterPro" id="IPR001478">
    <property type="entry name" value="PDZ"/>
</dbReference>
<sequence>MGRKILTNAHVVADHSFVLVRKHGSPNKYRAQVKAVGHECDLALLIVDSDEFWDGMVPLEFGDIPFLQQAVAVVGYPQGGDTISVTKGVVSRVEPTQYVHGASQLMAIQIDAAINPGNSGGPAIMGKKVAGVAFQNLSGAENIGTARPGVTEKKASSLKRRKQGRVTKNDLTWRDIIMVAANEQNMQTIMNYIIPVPVIKHFISGVEENGKYIGFCSLGLSCQTTENVHLRNHFGMQPGMTGVLVNKINPLSDAYKVLKKDDIILSFDGVPIANDGTVPFRNRERITFDHLVSMKKLNEKAVVRVMRDGQELELSIILRPIQPLVPVHQFDKLPSYYIFAGLVFVPLTQPYLHEYGEDWYNASPRRLCERALRELPKKENQQLVILSQVLMDDINAGYERLADLQVPSC</sequence>
<reference evidence="7 8" key="1">
    <citation type="journal article" date="2014" name="Am. J. Bot.">
        <title>Genome assembly and annotation for red clover (Trifolium pratense; Fabaceae).</title>
        <authorList>
            <person name="Istvanek J."/>
            <person name="Jaros M."/>
            <person name="Krenek A."/>
            <person name="Repkova J."/>
        </authorList>
    </citation>
    <scope>NUCLEOTIDE SEQUENCE [LARGE SCALE GENOMIC DNA]</scope>
    <source>
        <strain evidence="8">cv. Tatra</strain>
        <tissue evidence="7">Young leaves</tissue>
    </source>
</reference>
<proteinExistence type="inferred from homology"/>
<dbReference type="Gene3D" id="2.30.42.10">
    <property type="match status" value="1"/>
</dbReference>
<dbReference type="GO" id="GO:0006508">
    <property type="term" value="P:proteolysis"/>
    <property type="evidence" value="ECO:0007669"/>
    <property type="project" value="UniProtKB-KW"/>
</dbReference>
<evidence type="ECO:0000256" key="3">
    <source>
        <dbReference type="ARBA" id="ARBA00022801"/>
    </source>
</evidence>
<dbReference type="PRINTS" id="PR00834">
    <property type="entry name" value="PROTEASES2C"/>
</dbReference>
<dbReference type="SUPFAM" id="SSF50494">
    <property type="entry name" value="Trypsin-like serine proteases"/>
    <property type="match status" value="1"/>
</dbReference>
<comment type="caution">
    <text evidence="7">The sequence shown here is derived from an EMBL/GenBank/DDBJ whole genome shotgun (WGS) entry which is preliminary data.</text>
</comment>
<dbReference type="Pfam" id="PF13180">
    <property type="entry name" value="PDZ_2"/>
    <property type="match status" value="1"/>
</dbReference>
<dbReference type="Pfam" id="PF17815">
    <property type="entry name" value="PDZ_3"/>
    <property type="match status" value="1"/>
</dbReference>
<feature type="domain" description="Protease Do-like PDZ" evidence="6">
    <location>
        <begin position="325"/>
        <end position="407"/>
    </location>
</feature>
<feature type="domain" description="PDZ" evidence="5">
    <location>
        <begin position="218"/>
        <end position="317"/>
    </location>
</feature>
<dbReference type="PANTHER" id="PTHR45980:SF9">
    <property type="entry name" value="PROTEASE DO-LIKE 10, MITOCHONDRIAL-RELATED"/>
    <property type="match status" value="1"/>
</dbReference>
<dbReference type="PANTHER" id="PTHR45980">
    <property type="match status" value="1"/>
</dbReference>
<evidence type="ECO:0000313" key="8">
    <source>
        <dbReference type="Proteomes" id="UP000236291"/>
    </source>
</evidence>
<protein>
    <submittedName>
        <fullName evidence="7">DegP protease</fullName>
    </submittedName>
</protein>
<dbReference type="InterPro" id="IPR009003">
    <property type="entry name" value="Peptidase_S1_PA"/>
</dbReference>
<dbReference type="InterPro" id="IPR001940">
    <property type="entry name" value="Peptidase_S1C"/>
</dbReference>
<dbReference type="Pfam" id="PF13365">
    <property type="entry name" value="Trypsin_2"/>
    <property type="match status" value="1"/>
</dbReference>
<dbReference type="EMBL" id="ASHM01016916">
    <property type="protein sequence ID" value="PNX98684.1"/>
    <property type="molecule type" value="Genomic_DNA"/>
</dbReference>
<dbReference type="GO" id="GO:0004252">
    <property type="term" value="F:serine-type endopeptidase activity"/>
    <property type="evidence" value="ECO:0007669"/>
    <property type="project" value="InterPro"/>
</dbReference>
<evidence type="ECO:0000259" key="6">
    <source>
        <dbReference type="Pfam" id="PF17815"/>
    </source>
</evidence>
<keyword evidence="3" id="KW-0378">Hydrolase</keyword>
<evidence type="ECO:0000313" key="7">
    <source>
        <dbReference type="EMBL" id="PNX98684.1"/>
    </source>
</evidence>
<dbReference type="Proteomes" id="UP000236291">
    <property type="component" value="Unassembled WGS sequence"/>
</dbReference>
<dbReference type="STRING" id="57577.A0A2K3N6Q5"/>
<gene>
    <name evidence="7" type="ORF">L195_g021939</name>
</gene>
<comment type="similarity">
    <text evidence="1">Belongs to the peptidase S1C family.</text>
</comment>
<organism evidence="7 8">
    <name type="scientific">Trifolium pratense</name>
    <name type="common">Red clover</name>
    <dbReference type="NCBI Taxonomy" id="57577"/>
    <lineage>
        <taxon>Eukaryota</taxon>
        <taxon>Viridiplantae</taxon>
        <taxon>Streptophyta</taxon>
        <taxon>Embryophyta</taxon>
        <taxon>Tracheophyta</taxon>
        <taxon>Spermatophyta</taxon>
        <taxon>Magnoliopsida</taxon>
        <taxon>eudicotyledons</taxon>
        <taxon>Gunneridae</taxon>
        <taxon>Pentapetalae</taxon>
        <taxon>rosids</taxon>
        <taxon>fabids</taxon>
        <taxon>Fabales</taxon>
        <taxon>Fabaceae</taxon>
        <taxon>Papilionoideae</taxon>
        <taxon>50 kb inversion clade</taxon>
        <taxon>NPAAA clade</taxon>
        <taxon>Hologalegina</taxon>
        <taxon>IRL clade</taxon>
        <taxon>Trifolieae</taxon>
        <taxon>Trifolium</taxon>
    </lineage>
</organism>
<dbReference type="InterPro" id="IPR036034">
    <property type="entry name" value="PDZ_sf"/>
</dbReference>
<evidence type="ECO:0000256" key="4">
    <source>
        <dbReference type="ARBA" id="ARBA00022825"/>
    </source>
</evidence>
<name>A0A2K3N6Q5_TRIPR</name>